<evidence type="ECO:0000313" key="2">
    <source>
        <dbReference type="EMBL" id="SVC40128.1"/>
    </source>
</evidence>
<name>A0A382LU13_9ZZZZ</name>
<dbReference type="Pfam" id="PF00708">
    <property type="entry name" value="Acylphosphatase"/>
    <property type="match status" value="1"/>
</dbReference>
<dbReference type="InterPro" id="IPR020456">
    <property type="entry name" value="Acylphosphatase"/>
</dbReference>
<sequence>MIIKKHLVISGKVQGVGFRYWMQNLAINNNISGWVKNKLSGDVEALIIGQEKEVQKLIKQCKIGPSSATIQNIQINDYDQDYSKEGFNILQ</sequence>
<dbReference type="InterPro" id="IPR001792">
    <property type="entry name" value="Acylphosphatase-like_dom"/>
</dbReference>
<dbReference type="AlphaFoldDB" id="A0A382LU13"/>
<dbReference type="EMBL" id="UINC01089220">
    <property type="protein sequence ID" value="SVC40128.1"/>
    <property type="molecule type" value="Genomic_DNA"/>
</dbReference>
<gene>
    <name evidence="2" type="ORF">METZ01_LOCUS292982</name>
</gene>
<dbReference type="InterPro" id="IPR036046">
    <property type="entry name" value="Acylphosphatase-like_dom_sf"/>
</dbReference>
<proteinExistence type="predicted"/>
<dbReference type="PANTHER" id="PTHR47268">
    <property type="entry name" value="ACYLPHOSPHATASE"/>
    <property type="match status" value="1"/>
</dbReference>
<reference evidence="2" key="1">
    <citation type="submission" date="2018-05" db="EMBL/GenBank/DDBJ databases">
        <authorList>
            <person name="Lanie J.A."/>
            <person name="Ng W.-L."/>
            <person name="Kazmierczak K.M."/>
            <person name="Andrzejewski T.M."/>
            <person name="Davidsen T.M."/>
            <person name="Wayne K.J."/>
            <person name="Tettelin H."/>
            <person name="Glass J.I."/>
            <person name="Rusch D."/>
            <person name="Podicherti R."/>
            <person name="Tsui H.-C.T."/>
            <person name="Winkler M.E."/>
        </authorList>
    </citation>
    <scope>NUCLEOTIDE SEQUENCE</scope>
</reference>
<evidence type="ECO:0000259" key="1">
    <source>
        <dbReference type="PROSITE" id="PS51160"/>
    </source>
</evidence>
<dbReference type="InterPro" id="IPR017968">
    <property type="entry name" value="Acylphosphatase_CS"/>
</dbReference>
<dbReference type="GO" id="GO:0003998">
    <property type="term" value="F:acylphosphatase activity"/>
    <property type="evidence" value="ECO:0007669"/>
    <property type="project" value="InterPro"/>
</dbReference>
<dbReference type="PROSITE" id="PS00151">
    <property type="entry name" value="ACYLPHOSPHATASE_2"/>
    <property type="match status" value="1"/>
</dbReference>
<dbReference type="PANTHER" id="PTHR47268:SF4">
    <property type="entry name" value="ACYLPHOSPHATASE"/>
    <property type="match status" value="1"/>
</dbReference>
<dbReference type="Gene3D" id="3.30.70.100">
    <property type="match status" value="1"/>
</dbReference>
<dbReference type="PROSITE" id="PS51160">
    <property type="entry name" value="ACYLPHOSPHATASE_3"/>
    <property type="match status" value="1"/>
</dbReference>
<accession>A0A382LU13</accession>
<feature type="domain" description="Acylphosphatase-like" evidence="1">
    <location>
        <begin position="4"/>
        <end position="91"/>
    </location>
</feature>
<protein>
    <recommendedName>
        <fullName evidence="1">Acylphosphatase-like domain-containing protein</fullName>
    </recommendedName>
</protein>
<organism evidence="2">
    <name type="scientific">marine metagenome</name>
    <dbReference type="NCBI Taxonomy" id="408172"/>
    <lineage>
        <taxon>unclassified sequences</taxon>
        <taxon>metagenomes</taxon>
        <taxon>ecological metagenomes</taxon>
    </lineage>
</organism>
<dbReference type="SUPFAM" id="SSF54975">
    <property type="entry name" value="Acylphosphatase/BLUF domain-like"/>
    <property type="match status" value="1"/>
</dbReference>
<dbReference type="PROSITE" id="PS00150">
    <property type="entry name" value="ACYLPHOSPHATASE_1"/>
    <property type="match status" value="1"/>
</dbReference>